<keyword evidence="4 7" id="KW-0479">Metal-binding</keyword>
<dbReference type="Proteomes" id="UP000662111">
    <property type="component" value="Unassembled WGS sequence"/>
</dbReference>
<keyword evidence="14" id="KW-1185">Reference proteome</keyword>
<dbReference type="Pfam" id="PF00408">
    <property type="entry name" value="PGM_PMM_IV"/>
    <property type="match status" value="1"/>
</dbReference>
<dbReference type="Pfam" id="PF02879">
    <property type="entry name" value="PGM_PMM_II"/>
    <property type="match status" value="1"/>
</dbReference>
<comment type="similarity">
    <text evidence="2 7">Belongs to the phosphohexose mutase family.</text>
</comment>
<dbReference type="Gene3D" id="3.30.310.50">
    <property type="entry name" value="Alpha-D-phosphohexomutase, C-terminal domain"/>
    <property type="match status" value="1"/>
</dbReference>
<name>A0ABQ2F6K5_9MICO</name>
<dbReference type="PANTHER" id="PTHR45745:SF1">
    <property type="entry name" value="PHOSPHOGLUCOMUTASE 2B-RELATED"/>
    <property type="match status" value="1"/>
</dbReference>
<dbReference type="CDD" id="cd05799">
    <property type="entry name" value="PGM2"/>
    <property type="match status" value="1"/>
</dbReference>
<keyword evidence="3" id="KW-0597">Phosphoprotein</keyword>
<feature type="region of interest" description="Disordered" evidence="8">
    <location>
        <begin position="1"/>
        <end position="41"/>
    </location>
</feature>
<feature type="compositionally biased region" description="Basic and acidic residues" evidence="8">
    <location>
        <begin position="16"/>
        <end position="25"/>
    </location>
</feature>
<evidence type="ECO:0000259" key="10">
    <source>
        <dbReference type="Pfam" id="PF02878"/>
    </source>
</evidence>
<evidence type="ECO:0000259" key="11">
    <source>
        <dbReference type="Pfam" id="PF02879"/>
    </source>
</evidence>
<dbReference type="InterPro" id="IPR005841">
    <property type="entry name" value="Alpha-D-phosphohexomutase_SF"/>
</dbReference>
<reference evidence="14" key="1">
    <citation type="journal article" date="2019" name="Int. J. Syst. Evol. Microbiol.">
        <title>The Global Catalogue of Microorganisms (GCM) 10K type strain sequencing project: providing services to taxonomists for standard genome sequencing and annotation.</title>
        <authorList>
            <consortium name="The Broad Institute Genomics Platform"/>
            <consortium name="The Broad Institute Genome Sequencing Center for Infectious Disease"/>
            <person name="Wu L."/>
            <person name="Ma J."/>
        </authorList>
    </citation>
    <scope>NUCLEOTIDE SEQUENCE [LARGE SCALE GENOMIC DNA]</scope>
    <source>
        <strain evidence="14">CGMCC 1.5362</strain>
    </source>
</reference>
<organism evidence="13 14">
    <name type="scientific">Ornithinimicrobium pekingense</name>
    <dbReference type="NCBI Taxonomy" id="384677"/>
    <lineage>
        <taxon>Bacteria</taxon>
        <taxon>Bacillati</taxon>
        <taxon>Actinomycetota</taxon>
        <taxon>Actinomycetes</taxon>
        <taxon>Micrococcales</taxon>
        <taxon>Ornithinimicrobiaceae</taxon>
        <taxon>Ornithinimicrobium</taxon>
    </lineage>
</organism>
<dbReference type="InterPro" id="IPR016055">
    <property type="entry name" value="A-D-PHexomutase_a/b/a-I/II/III"/>
</dbReference>
<evidence type="ECO:0000313" key="13">
    <source>
        <dbReference type="EMBL" id="GGK64745.1"/>
    </source>
</evidence>
<evidence type="ECO:0000256" key="2">
    <source>
        <dbReference type="ARBA" id="ARBA00010231"/>
    </source>
</evidence>
<feature type="domain" description="Alpha-D-phosphohexomutase alpha/beta/alpha" evidence="12">
    <location>
        <begin position="350"/>
        <end position="460"/>
    </location>
</feature>
<dbReference type="PROSITE" id="PS00710">
    <property type="entry name" value="PGM_PMM"/>
    <property type="match status" value="1"/>
</dbReference>
<dbReference type="Pfam" id="PF02880">
    <property type="entry name" value="PGM_PMM_III"/>
    <property type="match status" value="1"/>
</dbReference>
<dbReference type="EMBL" id="BMLB01000002">
    <property type="protein sequence ID" value="GGK64745.1"/>
    <property type="molecule type" value="Genomic_DNA"/>
</dbReference>
<feature type="domain" description="Alpha-D-phosphohexomutase C-terminal" evidence="9">
    <location>
        <begin position="512"/>
        <end position="565"/>
    </location>
</feature>
<dbReference type="InterPro" id="IPR016066">
    <property type="entry name" value="A-D-PHexomutase_CS"/>
</dbReference>
<dbReference type="PRINTS" id="PR00509">
    <property type="entry name" value="PGMPMM"/>
</dbReference>
<dbReference type="RefSeq" id="WP_022920381.1">
    <property type="nucleotide sequence ID" value="NZ_BMLB01000002.1"/>
</dbReference>
<comment type="caution">
    <text evidence="13">The sequence shown here is derived from an EMBL/GenBank/DDBJ whole genome shotgun (WGS) entry which is preliminary data.</text>
</comment>
<evidence type="ECO:0000256" key="8">
    <source>
        <dbReference type="SAM" id="MobiDB-lite"/>
    </source>
</evidence>
<evidence type="ECO:0000259" key="9">
    <source>
        <dbReference type="Pfam" id="PF00408"/>
    </source>
</evidence>
<dbReference type="InterPro" id="IPR005843">
    <property type="entry name" value="A-D-PHexomutase_C"/>
</dbReference>
<gene>
    <name evidence="13" type="ORF">GCM10011509_11300</name>
</gene>
<evidence type="ECO:0000259" key="12">
    <source>
        <dbReference type="Pfam" id="PF02880"/>
    </source>
</evidence>
<dbReference type="PANTHER" id="PTHR45745">
    <property type="entry name" value="PHOSPHOMANNOMUTASE 45A"/>
    <property type="match status" value="1"/>
</dbReference>
<evidence type="ECO:0000256" key="4">
    <source>
        <dbReference type="ARBA" id="ARBA00022723"/>
    </source>
</evidence>
<keyword evidence="6" id="KW-0413">Isomerase</keyword>
<evidence type="ECO:0000256" key="1">
    <source>
        <dbReference type="ARBA" id="ARBA00001946"/>
    </source>
</evidence>
<evidence type="ECO:0000256" key="7">
    <source>
        <dbReference type="RuleBase" id="RU004326"/>
    </source>
</evidence>
<accession>A0ABQ2F6K5</accession>
<evidence type="ECO:0000313" key="14">
    <source>
        <dbReference type="Proteomes" id="UP000662111"/>
    </source>
</evidence>
<dbReference type="Gene3D" id="3.40.120.10">
    <property type="entry name" value="Alpha-D-Glucose-1,6-Bisphosphate, subunit A, domain 3"/>
    <property type="match status" value="3"/>
</dbReference>
<dbReference type="InterPro" id="IPR005844">
    <property type="entry name" value="A-D-PHexomutase_a/b/a-I"/>
</dbReference>
<feature type="domain" description="Alpha-D-phosphohexomutase alpha/beta/alpha" evidence="10">
    <location>
        <begin position="75"/>
        <end position="215"/>
    </location>
</feature>
<sequence>MESTPAVEPKASRTGGGDRDGDDRAGSTVEQARAWLADDPDEATRAELSDLLERVEAGDSEARHDLEDRFSGFLEFGTAGLRGALGAGPNRMNRAVVIRTAAGLTAYLTRRLEDAGDRTPGPAVVVGFDARHNSDVFARDTAAVVEAAGGRAMVLPRPLPTPVLAFAITHLGADAGVMVTASHNPPQDNGYKVYLGDGSQIVPPVDTDISAEIARVGSVAQVPMTQDGWVTLGDDVVEAYLDHAVAVLDPSSPRDLSVVHTALHGVGSAIVHEAFRRAGFPEVTPVASQEHPDPDFPTVDFPNPEEPGAIDACIEVATAVQPDLVVANDPDADRCAVAVPEDGGWRMLRGDEVGALLGEHVIRRGRAGGERTVLARSIVSSRLLGAMAQAAGLRAQETLTGFKWIGRVEGLAYGYEEALGYCVDPAVVPDKDGVTAALMVSELAATLKAEGRTLLDLLDDLAVEHGVHATDAFSVRVSDLSLIPPVMARLRAEPPAELGGVGVARVDDLAQGSADLPATDGVRFLLQDQTRVIVRPSGTEPKLKVYLEAVVPVEGAEHLARARAEAARRLAGVREGMEQLTQV</sequence>
<proteinExistence type="inferred from homology"/>
<dbReference type="Pfam" id="PF02878">
    <property type="entry name" value="PGM_PMM_I"/>
    <property type="match status" value="1"/>
</dbReference>
<dbReference type="InterPro" id="IPR005846">
    <property type="entry name" value="A-D-PHexomutase_a/b/a-III"/>
</dbReference>
<evidence type="ECO:0000256" key="5">
    <source>
        <dbReference type="ARBA" id="ARBA00022842"/>
    </source>
</evidence>
<feature type="domain" description="Alpha-D-phosphohexomutase alpha/beta/alpha" evidence="11">
    <location>
        <begin position="238"/>
        <end position="340"/>
    </location>
</feature>
<dbReference type="InterPro" id="IPR005845">
    <property type="entry name" value="A-D-PHexomutase_a/b/a-II"/>
</dbReference>
<keyword evidence="5 7" id="KW-0460">Magnesium</keyword>
<protein>
    <submittedName>
        <fullName evidence="13">Phosphomannomutase</fullName>
    </submittedName>
</protein>
<dbReference type="SUPFAM" id="SSF53738">
    <property type="entry name" value="Phosphoglucomutase, first 3 domains"/>
    <property type="match status" value="3"/>
</dbReference>
<dbReference type="SUPFAM" id="SSF55957">
    <property type="entry name" value="Phosphoglucomutase, C-terminal domain"/>
    <property type="match status" value="1"/>
</dbReference>
<evidence type="ECO:0000256" key="3">
    <source>
        <dbReference type="ARBA" id="ARBA00022553"/>
    </source>
</evidence>
<dbReference type="InterPro" id="IPR036900">
    <property type="entry name" value="A-D-PHexomutase_C_sf"/>
</dbReference>
<evidence type="ECO:0000256" key="6">
    <source>
        <dbReference type="ARBA" id="ARBA00023235"/>
    </source>
</evidence>
<comment type="cofactor">
    <cofactor evidence="1">
        <name>Mg(2+)</name>
        <dbReference type="ChEBI" id="CHEBI:18420"/>
    </cofactor>
</comment>